<comment type="caution">
    <text evidence="2">The sequence shown here is derived from an EMBL/GenBank/DDBJ whole genome shotgun (WGS) entry which is preliminary data.</text>
</comment>
<proteinExistence type="predicted"/>
<gene>
    <name evidence="2" type="ORF">GCM10009823_21590</name>
</gene>
<feature type="region of interest" description="Disordered" evidence="1">
    <location>
        <begin position="1"/>
        <end position="64"/>
    </location>
</feature>
<name>A0ABP5IFJ7_9MICO</name>
<evidence type="ECO:0000256" key="1">
    <source>
        <dbReference type="SAM" id="MobiDB-lite"/>
    </source>
</evidence>
<reference evidence="3" key="1">
    <citation type="journal article" date="2019" name="Int. J. Syst. Evol. Microbiol.">
        <title>The Global Catalogue of Microorganisms (GCM) 10K type strain sequencing project: providing services to taxonomists for standard genome sequencing and annotation.</title>
        <authorList>
            <consortium name="The Broad Institute Genomics Platform"/>
            <consortium name="The Broad Institute Genome Sequencing Center for Infectious Disease"/>
            <person name="Wu L."/>
            <person name="Ma J."/>
        </authorList>
    </citation>
    <scope>NUCLEOTIDE SEQUENCE [LARGE SCALE GENOMIC DNA]</scope>
    <source>
        <strain evidence="3">JCM 15900</strain>
    </source>
</reference>
<sequence>MQGRAPRRGRARGHGCGRYPPVGAEGPDQRARPRARLTVRPKAQTKASPKAQPKAQPKARPTGRSVLSVLLVPVLQRPDLDDAVRDRARGLGKECGGFLEAVRLEE</sequence>
<dbReference type="EMBL" id="BAAAPZ010000008">
    <property type="protein sequence ID" value="GAA2099639.1"/>
    <property type="molecule type" value="Genomic_DNA"/>
</dbReference>
<accession>A0ABP5IFJ7</accession>
<protein>
    <submittedName>
        <fullName evidence="2">Uncharacterized protein</fullName>
    </submittedName>
</protein>
<keyword evidence="3" id="KW-1185">Reference proteome</keyword>
<evidence type="ECO:0000313" key="2">
    <source>
        <dbReference type="EMBL" id="GAA2099639.1"/>
    </source>
</evidence>
<evidence type="ECO:0000313" key="3">
    <source>
        <dbReference type="Proteomes" id="UP001500984"/>
    </source>
</evidence>
<dbReference type="Proteomes" id="UP001500984">
    <property type="component" value="Unassembled WGS sequence"/>
</dbReference>
<organism evidence="2 3">
    <name type="scientific">Brevibacterium salitolerans</name>
    <dbReference type="NCBI Taxonomy" id="1403566"/>
    <lineage>
        <taxon>Bacteria</taxon>
        <taxon>Bacillati</taxon>
        <taxon>Actinomycetota</taxon>
        <taxon>Actinomycetes</taxon>
        <taxon>Micrococcales</taxon>
        <taxon>Brevibacteriaceae</taxon>
        <taxon>Brevibacterium</taxon>
    </lineage>
</organism>
<feature type="compositionally biased region" description="Basic residues" evidence="1">
    <location>
        <begin position="1"/>
        <end position="15"/>
    </location>
</feature>